<dbReference type="PATRIC" id="fig|1140003.3.peg.806"/>
<keyword evidence="1" id="KW-0472">Membrane</keyword>
<feature type="transmembrane region" description="Helical" evidence="1">
    <location>
        <begin position="12"/>
        <end position="35"/>
    </location>
</feature>
<dbReference type="InterPro" id="IPR046350">
    <property type="entry name" value="Cystatin_sf"/>
</dbReference>
<sequence length="168" mass="18932">MSTHLSKKEKRITIVLFSLIVVLLVTIAGTAIIYLQATQPMRQAKKEATELAQKYGNIETVDQFYRLSKNGTSYTVVGENKQNQTIAVFIPKDGTNIKVREMQSGIDQNEAKSVVLQAHADQNVYKENLGMLNDQPVWEVITKSKDGALNYYYVSFSDGKIIKEQQNI</sequence>
<dbReference type="Pfam" id="PF17881">
    <property type="entry name" value="TseB"/>
    <property type="match status" value="1"/>
</dbReference>
<dbReference type="STRING" id="1140003.OMY_00850"/>
<dbReference type="InterPro" id="IPR041401">
    <property type="entry name" value="TseB-like_dom"/>
</dbReference>
<dbReference type="RefSeq" id="WP_016185303.1">
    <property type="nucleotide sequence ID" value="NZ_ASWO01000005.1"/>
</dbReference>
<evidence type="ECO:0000259" key="3">
    <source>
        <dbReference type="Pfam" id="PF17881"/>
    </source>
</evidence>
<dbReference type="eggNOG" id="COG5353">
    <property type="taxonomic scope" value="Bacteria"/>
</dbReference>
<comment type="caution">
    <text evidence="4">The sequence shown here is derived from an EMBL/GenBank/DDBJ whole genome shotgun (WGS) entry which is preliminary data.</text>
</comment>
<reference evidence="4 5" key="1">
    <citation type="submission" date="2013-03" db="EMBL/GenBank/DDBJ databases">
        <title>The Genome Sequence of Enterococcus sulfureus ATCC_49903 (PacBio/Illumina hybrid assembly).</title>
        <authorList>
            <consortium name="The Broad Institute Genomics Platform"/>
            <consortium name="The Broad Institute Genome Sequencing Center for Infectious Disease"/>
            <person name="Earl A."/>
            <person name="Russ C."/>
            <person name="Gilmore M."/>
            <person name="Surin D."/>
            <person name="Walker B."/>
            <person name="Young S."/>
            <person name="Zeng Q."/>
            <person name="Gargeya S."/>
            <person name="Fitzgerald M."/>
            <person name="Haas B."/>
            <person name="Abouelleil A."/>
            <person name="Allen A.W."/>
            <person name="Alvarado L."/>
            <person name="Arachchi H.M."/>
            <person name="Berlin A.M."/>
            <person name="Chapman S.B."/>
            <person name="Gainer-Dewar J."/>
            <person name="Goldberg J."/>
            <person name="Griggs A."/>
            <person name="Gujja S."/>
            <person name="Hansen M."/>
            <person name="Howarth C."/>
            <person name="Imamovic A."/>
            <person name="Ireland A."/>
            <person name="Larimer J."/>
            <person name="McCowan C."/>
            <person name="Murphy C."/>
            <person name="Pearson M."/>
            <person name="Poon T.W."/>
            <person name="Priest M."/>
            <person name="Roberts A."/>
            <person name="Saif S."/>
            <person name="Shea T."/>
            <person name="Sisk P."/>
            <person name="Sykes S."/>
            <person name="Wortman J."/>
            <person name="Nusbaum C."/>
            <person name="Birren B."/>
        </authorList>
    </citation>
    <scope>NUCLEOTIDE SEQUENCE [LARGE SCALE GENOMIC DNA]</scope>
    <source>
        <strain evidence="4 5">ATCC 49903</strain>
    </source>
</reference>
<keyword evidence="5" id="KW-1185">Reference proteome</keyword>
<organism evidence="4 5">
    <name type="scientific">Enterococcus sulfureus ATCC 49903</name>
    <dbReference type="NCBI Taxonomy" id="1140003"/>
    <lineage>
        <taxon>Bacteria</taxon>
        <taxon>Bacillati</taxon>
        <taxon>Bacillota</taxon>
        <taxon>Bacilli</taxon>
        <taxon>Lactobacillales</taxon>
        <taxon>Enterococcaceae</taxon>
        <taxon>Enterococcus</taxon>
    </lineage>
</organism>
<feature type="domain" description="Cell wall elongation regulator TseB-like" evidence="3">
    <location>
        <begin position="47"/>
        <end position="91"/>
    </location>
</feature>
<dbReference type="Gene3D" id="3.10.450.40">
    <property type="match status" value="2"/>
</dbReference>
<gene>
    <name evidence="4" type="ORF">I573_01828</name>
</gene>
<dbReference type="AlphaFoldDB" id="S0KTR3"/>
<dbReference type="OrthoDB" id="2242521at2"/>
<protein>
    <submittedName>
        <fullName evidence="4">Uncharacterized protein</fullName>
    </submittedName>
</protein>
<keyword evidence="1" id="KW-1133">Transmembrane helix</keyword>
<evidence type="ECO:0000313" key="4">
    <source>
        <dbReference type="EMBL" id="EOT84102.1"/>
    </source>
</evidence>
<dbReference type="EMBL" id="ASWO01000005">
    <property type="protein sequence ID" value="EOT84102.1"/>
    <property type="molecule type" value="Genomic_DNA"/>
</dbReference>
<proteinExistence type="predicted"/>
<evidence type="ECO:0000256" key="1">
    <source>
        <dbReference type="SAM" id="Phobius"/>
    </source>
</evidence>
<dbReference type="InterPro" id="IPR025711">
    <property type="entry name" value="PepSY"/>
</dbReference>
<keyword evidence="1" id="KW-0812">Transmembrane</keyword>
<dbReference type="SUPFAM" id="SSF54403">
    <property type="entry name" value="Cystatin/monellin"/>
    <property type="match status" value="2"/>
</dbReference>
<dbReference type="Pfam" id="PF03413">
    <property type="entry name" value="PepSY"/>
    <property type="match status" value="1"/>
</dbReference>
<feature type="domain" description="PepSY" evidence="2">
    <location>
        <begin position="106"/>
        <end position="164"/>
    </location>
</feature>
<accession>S0KTR3</accession>
<evidence type="ECO:0000259" key="2">
    <source>
        <dbReference type="Pfam" id="PF03413"/>
    </source>
</evidence>
<name>S0KTR3_9ENTE</name>
<dbReference type="Proteomes" id="UP000015961">
    <property type="component" value="Unassembled WGS sequence"/>
</dbReference>
<evidence type="ECO:0000313" key="5">
    <source>
        <dbReference type="Proteomes" id="UP000015961"/>
    </source>
</evidence>